<dbReference type="SUPFAM" id="SSF56399">
    <property type="entry name" value="ADP-ribosylation"/>
    <property type="match status" value="1"/>
</dbReference>
<evidence type="ECO:0000313" key="2">
    <source>
        <dbReference type="EMBL" id="OAA82255.1"/>
    </source>
</evidence>
<protein>
    <recommendedName>
        <fullName evidence="4">PARP catalytic domain-containing protein</fullName>
    </recommendedName>
</protein>
<evidence type="ECO:0000313" key="3">
    <source>
        <dbReference type="Proteomes" id="UP000076881"/>
    </source>
</evidence>
<dbReference type="OrthoDB" id="10256774at2759"/>
<dbReference type="Proteomes" id="UP000076881">
    <property type="component" value="Unassembled WGS sequence"/>
</dbReference>
<proteinExistence type="predicted"/>
<dbReference type="EMBL" id="AZHF01000001">
    <property type="protein sequence ID" value="OAA82255.1"/>
    <property type="molecule type" value="Genomic_DNA"/>
</dbReference>
<keyword evidence="3" id="KW-1185">Reference proteome</keyword>
<dbReference type="Gene3D" id="3.90.228.10">
    <property type="match status" value="1"/>
</dbReference>
<reference evidence="2 3" key="1">
    <citation type="journal article" date="2016" name="Genome Biol. Evol.">
        <title>Divergent and convergent evolution of fungal pathogenicity.</title>
        <authorList>
            <person name="Shang Y."/>
            <person name="Xiao G."/>
            <person name="Zheng P."/>
            <person name="Cen K."/>
            <person name="Zhan S."/>
            <person name="Wang C."/>
        </authorList>
    </citation>
    <scope>NUCLEOTIDE SEQUENCE [LARGE SCALE GENOMIC DNA]</scope>
    <source>
        <strain evidence="2 3">RCEF 1005</strain>
    </source>
</reference>
<comment type="caution">
    <text evidence="2">The sequence shown here is derived from an EMBL/GenBank/DDBJ whole genome shotgun (WGS) entry which is preliminary data.</text>
</comment>
<feature type="region of interest" description="Disordered" evidence="1">
    <location>
        <begin position="205"/>
        <end position="228"/>
    </location>
</feature>
<sequence length="527" mass="58308">MASTLDSFIESHKPPSLQSWSGDGDGHDTHCKFDFAHIHLRLTLSHLIANDTYYITSMTVQDANGAVRRRDLDPIRQDTRAILCARAPARATETYLAIMQALERIAEFEDPAPAAAAVTPKKDTTPSRGWDAARIDSWDEVIANPYGLDVSTIKDTAHELLGRTPEQLVAGISDEFRIVHMESVVRPDLLQRFLRYQSSLQETLLNSSSDSRQNLHKRMPPGSDRRAARREDLVAEMIRPRVTFHGTPVTSVASIIRHGFVKPGRIVDGRVVASPRSGIAFDRGVYSSPSPGYALSYASPGHGLGPQSTATPLGRLPSLRLVVCATVMGRTYTPGEPWWRQDRARPGPDVHGPLAEGFDAHFDGGYEYIAHHEAAMLPCYVIHLDLGSEAARRAVGLAQTDPAAYQRQVRAARERRLHPRLVADAAALAPGEKKRAAEARKAAATKWFPYGYGTARGTQFVVEEVGEVSDDEEDYGEWQEDKHAYLSADKEGSWLEEQGPETYAIFAEDGETGEKRLFLDGYQKERS</sequence>
<feature type="region of interest" description="Disordered" evidence="1">
    <location>
        <begin position="1"/>
        <end position="23"/>
    </location>
</feature>
<organism evidence="2 3">
    <name type="scientific">Akanthomyces lecanii RCEF 1005</name>
    <dbReference type="NCBI Taxonomy" id="1081108"/>
    <lineage>
        <taxon>Eukaryota</taxon>
        <taxon>Fungi</taxon>
        <taxon>Dikarya</taxon>
        <taxon>Ascomycota</taxon>
        <taxon>Pezizomycotina</taxon>
        <taxon>Sordariomycetes</taxon>
        <taxon>Hypocreomycetidae</taxon>
        <taxon>Hypocreales</taxon>
        <taxon>Cordycipitaceae</taxon>
        <taxon>Akanthomyces</taxon>
        <taxon>Cordyceps confragosa</taxon>
    </lineage>
</organism>
<name>A0A169YJV1_CORDF</name>
<dbReference type="AlphaFoldDB" id="A0A169YJV1"/>
<accession>A0A169YJV1</accession>
<evidence type="ECO:0000256" key="1">
    <source>
        <dbReference type="SAM" id="MobiDB-lite"/>
    </source>
</evidence>
<evidence type="ECO:0008006" key="4">
    <source>
        <dbReference type="Google" id="ProtNLM"/>
    </source>
</evidence>
<gene>
    <name evidence="2" type="ORF">LEL_01800</name>
</gene>